<feature type="region of interest" description="Disordered" evidence="3">
    <location>
        <begin position="1"/>
        <end position="99"/>
    </location>
</feature>
<keyword evidence="4" id="KW-0812">Transmembrane</keyword>
<dbReference type="EMBL" id="PSQE01000004">
    <property type="protein sequence ID" value="RHN60578.1"/>
    <property type="molecule type" value="Genomic_DNA"/>
</dbReference>
<comment type="caution">
    <text evidence="5">The sequence shown here is derived from an EMBL/GenBank/DDBJ whole genome shotgun (WGS) entry which is preliminary data.</text>
</comment>
<feature type="compositionally biased region" description="Polar residues" evidence="3">
    <location>
        <begin position="1"/>
        <end position="27"/>
    </location>
</feature>
<dbReference type="GO" id="GO:0005634">
    <property type="term" value="C:nucleus"/>
    <property type="evidence" value="ECO:0007669"/>
    <property type="project" value="UniProtKB-SubCell"/>
</dbReference>
<evidence type="ECO:0000256" key="2">
    <source>
        <dbReference type="ARBA" id="ARBA00023242"/>
    </source>
</evidence>
<accession>A0A396I6Y5</accession>
<proteinExistence type="predicted"/>
<evidence type="ECO:0000256" key="1">
    <source>
        <dbReference type="ARBA" id="ARBA00004123"/>
    </source>
</evidence>
<keyword evidence="2" id="KW-0539">Nucleus</keyword>
<evidence type="ECO:0000313" key="5">
    <source>
        <dbReference type="EMBL" id="RHN60578.1"/>
    </source>
</evidence>
<organism evidence="5">
    <name type="scientific">Medicago truncatula</name>
    <name type="common">Barrel medic</name>
    <name type="synonym">Medicago tribuloides</name>
    <dbReference type="NCBI Taxonomy" id="3880"/>
    <lineage>
        <taxon>Eukaryota</taxon>
        <taxon>Viridiplantae</taxon>
        <taxon>Streptophyta</taxon>
        <taxon>Embryophyta</taxon>
        <taxon>Tracheophyta</taxon>
        <taxon>Spermatophyta</taxon>
        <taxon>Magnoliopsida</taxon>
        <taxon>eudicotyledons</taxon>
        <taxon>Gunneridae</taxon>
        <taxon>Pentapetalae</taxon>
        <taxon>rosids</taxon>
        <taxon>fabids</taxon>
        <taxon>Fabales</taxon>
        <taxon>Fabaceae</taxon>
        <taxon>Papilionoideae</taxon>
        <taxon>50 kb inversion clade</taxon>
        <taxon>NPAAA clade</taxon>
        <taxon>Hologalegina</taxon>
        <taxon>IRL clade</taxon>
        <taxon>Trifolieae</taxon>
        <taxon>Medicago</taxon>
    </lineage>
</organism>
<protein>
    <submittedName>
        <fullName evidence="5">Putative chromatin remodeling &amp; transcriptional activation HMG family</fullName>
    </submittedName>
</protein>
<dbReference type="GO" id="GO:0006355">
    <property type="term" value="P:regulation of DNA-templated transcription"/>
    <property type="evidence" value="ECO:0007669"/>
    <property type="project" value="InterPro"/>
</dbReference>
<comment type="subcellular location">
    <subcellularLocation>
        <location evidence="1">Nucleus</location>
    </subcellularLocation>
</comment>
<keyword evidence="4" id="KW-1133">Transmembrane helix</keyword>
<dbReference type="Proteomes" id="UP000265566">
    <property type="component" value="Chromosome 4"/>
</dbReference>
<evidence type="ECO:0000256" key="4">
    <source>
        <dbReference type="SAM" id="Phobius"/>
    </source>
</evidence>
<dbReference type="InterPro" id="IPR000637">
    <property type="entry name" value="HMGI/Y_DNA-bd_CS"/>
</dbReference>
<dbReference type="InterPro" id="IPR017956">
    <property type="entry name" value="AT_hook_DNA-bd_motif"/>
</dbReference>
<dbReference type="AlphaFoldDB" id="A0A396I6Y5"/>
<dbReference type="GO" id="GO:0003677">
    <property type="term" value="F:DNA binding"/>
    <property type="evidence" value="ECO:0007669"/>
    <property type="project" value="InterPro"/>
</dbReference>
<dbReference type="Pfam" id="PF02178">
    <property type="entry name" value="AT_hook"/>
    <property type="match status" value="2"/>
</dbReference>
<gene>
    <name evidence="5" type="ORF">MtrunA17_Chr4g0027361</name>
</gene>
<dbReference type="PROSITE" id="PS00354">
    <property type="entry name" value="HMGI_Y"/>
    <property type="match status" value="1"/>
</dbReference>
<evidence type="ECO:0000256" key="3">
    <source>
        <dbReference type="SAM" id="MobiDB-lite"/>
    </source>
</evidence>
<dbReference type="SMART" id="SM00384">
    <property type="entry name" value="AT_hook"/>
    <property type="match status" value="2"/>
</dbReference>
<keyword evidence="4" id="KW-0472">Membrane</keyword>
<name>A0A396I6Y5_MEDTR</name>
<reference evidence="5" key="1">
    <citation type="journal article" date="2018" name="Nat. Plants">
        <title>Whole-genome landscape of Medicago truncatula symbiotic genes.</title>
        <authorList>
            <person name="Pecrix Y."/>
            <person name="Gamas P."/>
            <person name="Carrere S."/>
        </authorList>
    </citation>
    <scope>NUCLEOTIDE SEQUENCE</scope>
    <source>
        <tissue evidence="5">Leaves</tissue>
    </source>
</reference>
<dbReference type="Gramene" id="rna22909">
    <property type="protein sequence ID" value="RHN60578.1"/>
    <property type="gene ID" value="gene22909"/>
</dbReference>
<dbReference type="PRINTS" id="PR00929">
    <property type="entry name" value="ATHOOK"/>
</dbReference>
<sequence length="164" mass="17944">MEDQNRNLPYTLSQSSTPNELETTNIAANVMEVVGNDAGSDTGAKSKSVGSESAPVKRGRGRPRKYEVGGKPLSPATPTPGLAIQPYGSDEKRGRGRPRGSGKLQILASIGMSFFYFSLGFLFLSVCVSIEFSFLFFYIAWLRRVCFLHLKLVEMIVCSIVNLV</sequence>
<feature type="transmembrane region" description="Helical" evidence="4">
    <location>
        <begin position="114"/>
        <end position="141"/>
    </location>
</feature>